<evidence type="ECO:0000313" key="1">
    <source>
        <dbReference type="EMBL" id="AZQ62867.1"/>
    </source>
</evidence>
<accession>A0A3S9P3S9</accession>
<dbReference type="Proteomes" id="UP000267268">
    <property type="component" value="Chromosome 1"/>
</dbReference>
<protein>
    <submittedName>
        <fullName evidence="1">Uncharacterized protein</fullName>
    </submittedName>
</protein>
<name>A0A3S9P3S9_9BACT</name>
<reference evidence="1 2" key="1">
    <citation type="submission" date="2018-12" db="EMBL/GenBank/DDBJ databases">
        <title>Flammeovirga pectinis sp. nov., isolated from the gut of the Korean scallop, Patinopecten yessoensis.</title>
        <authorList>
            <person name="Bae J.-W."/>
            <person name="Jeong Y.-S."/>
            <person name="Kang W."/>
        </authorList>
    </citation>
    <scope>NUCLEOTIDE SEQUENCE [LARGE SCALE GENOMIC DNA]</scope>
    <source>
        <strain evidence="1 2">L12M1</strain>
    </source>
</reference>
<dbReference type="OrthoDB" id="9835495at2"/>
<proteinExistence type="predicted"/>
<evidence type="ECO:0000313" key="2">
    <source>
        <dbReference type="Proteomes" id="UP000267268"/>
    </source>
</evidence>
<keyword evidence="2" id="KW-1185">Reference proteome</keyword>
<dbReference type="KEGG" id="fll:EI427_11660"/>
<gene>
    <name evidence="1" type="ORF">EI427_11660</name>
</gene>
<dbReference type="EMBL" id="CP034562">
    <property type="protein sequence ID" value="AZQ62867.1"/>
    <property type="molecule type" value="Genomic_DNA"/>
</dbReference>
<sequence>MSKLINYYSVIIVSVLLLTSCGTQKEISNSWYQSTVSFQNVNTQFEGYQIGVKIIDNRATVEIFGEEMHEIYRLTESTLSDKVTFISNDNDSRFNSAELTIDNYDQADISKIIVSFMDKTNGIRILGKELSM</sequence>
<dbReference type="PROSITE" id="PS51257">
    <property type="entry name" value="PROKAR_LIPOPROTEIN"/>
    <property type="match status" value="1"/>
</dbReference>
<organism evidence="1 2">
    <name type="scientific">Flammeovirga pectinis</name>
    <dbReference type="NCBI Taxonomy" id="2494373"/>
    <lineage>
        <taxon>Bacteria</taxon>
        <taxon>Pseudomonadati</taxon>
        <taxon>Bacteroidota</taxon>
        <taxon>Cytophagia</taxon>
        <taxon>Cytophagales</taxon>
        <taxon>Flammeovirgaceae</taxon>
        <taxon>Flammeovirga</taxon>
    </lineage>
</organism>
<dbReference type="RefSeq" id="WP_126614799.1">
    <property type="nucleotide sequence ID" value="NZ_CP034562.1"/>
</dbReference>
<dbReference type="AlphaFoldDB" id="A0A3S9P3S9"/>